<dbReference type="HOGENOM" id="CLU_1494080_0_0_9"/>
<protein>
    <submittedName>
        <fullName evidence="3">VanZ family protein</fullName>
    </submittedName>
</protein>
<dbReference type="PANTHER" id="PTHR36834">
    <property type="entry name" value="MEMBRANE PROTEIN-RELATED"/>
    <property type="match status" value="1"/>
</dbReference>
<keyword evidence="1" id="KW-0472">Membrane</keyword>
<reference evidence="3 4" key="1">
    <citation type="submission" date="2010-08" db="EMBL/GenBank/DDBJ databases">
        <title>Complete sequence of Clostridium cellulovorans 743B.</title>
        <authorList>
            <consortium name="US DOE Joint Genome Institute"/>
            <person name="Lucas S."/>
            <person name="Copeland A."/>
            <person name="Lapidus A."/>
            <person name="Cheng J.-F."/>
            <person name="Bruce D."/>
            <person name="Goodwin L."/>
            <person name="Pitluck S."/>
            <person name="Chertkov O."/>
            <person name="Detter J.C."/>
            <person name="Han C."/>
            <person name="Tapia R."/>
            <person name="Land M."/>
            <person name="Hauser L."/>
            <person name="Chang Y.-J."/>
            <person name="Jeffries C."/>
            <person name="Kyrpides N."/>
            <person name="Ivanova N."/>
            <person name="Mikhailova N."/>
            <person name="Hemme C.L."/>
            <person name="Woyke T."/>
        </authorList>
    </citation>
    <scope>NUCLEOTIDE SEQUENCE [LARGE SCALE GENOMIC DNA]</scope>
    <source>
        <strain evidence="4">ATCC 35296 / DSM 3052 / OCM 3 / 743B</strain>
    </source>
</reference>
<feature type="transmembrane region" description="Helical" evidence="1">
    <location>
        <begin position="50"/>
        <end position="80"/>
    </location>
</feature>
<dbReference type="OrthoDB" id="9805025at2"/>
<keyword evidence="1" id="KW-0812">Transmembrane</keyword>
<evidence type="ECO:0000256" key="1">
    <source>
        <dbReference type="SAM" id="Phobius"/>
    </source>
</evidence>
<dbReference type="Pfam" id="PF04892">
    <property type="entry name" value="VanZ"/>
    <property type="match status" value="1"/>
</dbReference>
<dbReference type="eggNOG" id="COG4767">
    <property type="taxonomic scope" value="Bacteria"/>
</dbReference>
<name>D9SWN4_CLOC7</name>
<feature type="transmembrane region" description="Helical" evidence="1">
    <location>
        <begin position="12"/>
        <end position="38"/>
    </location>
</feature>
<keyword evidence="4" id="KW-1185">Reference proteome</keyword>
<dbReference type="EMBL" id="CP002160">
    <property type="protein sequence ID" value="ADL53316.1"/>
    <property type="molecule type" value="Genomic_DNA"/>
</dbReference>
<feature type="domain" description="VanZ-like" evidence="2">
    <location>
        <begin position="81"/>
        <end position="169"/>
    </location>
</feature>
<evidence type="ECO:0000259" key="2">
    <source>
        <dbReference type="Pfam" id="PF04892"/>
    </source>
</evidence>
<keyword evidence="1" id="KW-1133">Transmembrane helix</keyword>
<dbReference type="InterPro" id="IPR053150">
    <property type="entry name" value="Teicoplanin_resist-assoc"/>
</dbReference>
<dbReference type="PANTHER" id="PTHR36834:SF2">
    <property type="entry name" value="MEMBRANE PROTEIN"/>
    <property type="match status" value="1"/>
</dbReference>
<gene>
    <name evidence="3" type="ordered locus">Clocel_3646</name>
</gene>
<evidence type="ECO:0000313" key="4">
    <source>
        <dbReference type="Proteomes" id="UP000002730"/>
    </source>
</evidence>
<feature type="transmembrane region" description="Helical" evidence="1">
    <location>
        <begin position="100"/>
        <end position="118"/>
    </location>
</feature>
<proteinExistence type="predicted"/>
<evidence type="ECO:0000313" key="3">
    <source>
        <dbReference type="EMBL" id="ADL53316.1"/>
    </source>
</evidence>
<accession>D9SWN4</accession>
<dbReference type="RefSeq" id="WP_010073653.1">
    <property type="nucleotide sequence ID" value="NC_014393.1"/>
</dbReference>
<dbReference type="AlphaFoldDB" id="D9SWN4"/>
<organism evidence="3 4">
    <name type="scientific">Clostridium cellulovorans (strain ATCC 35296 / DSM 3052 / OCM 3 / 743B)</name>
    <dbReference type="NCBI Taxonomy" id="573061"/>
    <lineage>
        <taxon>Bacteria</taxon>
        <taxon>Bacillati</taxon>
        <taxon>Bacillota</taxon>
        <taxon>Clostridia</taxon>
        <taxon>Eubacteriales</taxon>
        <taxon>Clostridiaceae</taxon>
        <taxon>Clostridium</taxon>
    </lineage>
</organism>
<dbReference type="KEGG" id="ccb:Clocel_3646"/>
<dbReference type="STRING" id="573061.Clocel_3646"/>
<sequence length="181" mass="20863">MHFGGNIRMYMIIGIIDLIRGIPIAILVYAVILGTLLVSKKRKKIEYNRIIVEFIFVLYIVAILKITGVIGMTFNIYWFIDGLRFFEFSLPFDNASLKMVVLNLLLFVPFGFLLPIAIRSEKWNWKKALMTGLLFSMTIETLQMFAGRMSEIDDLIMNSLGTLLGYCVITKFKWVTRKSSK</sequence>
<dbReference type="InterPro" id="IPR006976">
    <property type="entry name" value="VanZ-like"/>
</dbReference>
<dbReference type="Proteomes" id="UP000002730">
    <property type="component" value="Chromosome"/>
</dbReference>